<dbReference type="PANTHER" id="PTHR31912">
    <property type="entry name" value="IP13529P"/>
    <property type="match status" value="1"/>
</dbReference>
<dbReference type="EMBL" id="PGCI01000629">
    <property type="protein sequence ID" value="PLW23583.1"/>
    <property type="molecule type" value="Genomic_DNA"/>
</dbReference>
<dbReference type="Proteomes" id="UP000235388">
    <property type="component" value="Unassembled WGS sequence"/>
</dbReference>
<proteinExistence type="predicted"/>
<name>A0A2N5W834_9BASI</name>
<evidence type="ECO:0000313" key="1">
    <source>
        <dbReference type="EMBL" id="PLW23583.1"/>
    </source>
</evidence>
<evidence type="ECO:0000313" key="3">
    <source>
        <dbReference type="Proteomes" id="UP000235388"/>
    </source>
</evidence>
<dbReference type="PANTHER" id="PTHR31912:SF34">
    <property type="entry name" value="NOTOCHORD-RELATED PROTEIN"/>
    <property type="match status" value="1"/>
</dbReference>
<comment type="caution">
    <text evidence="2">The sequence shown here is derived from an EMBL/GenBank/DDBJ whole genome shotgun (WGS) entry which is preliminary data.</text>
</comment>
<keyword evidence="3" id="KW-1185">Reference proteome</keyword>
<dbReference type="AlphaFoldDB" id="A0A2N5W834"/>
<accession>A0A2N5W834</accession>
<organism evidence="2 3">
    <name type="scientific">Puccinia coronata f. sp. avenae</name>
    <dbReference type="NCBI Taxonomy" id="200324"/>
    <lineage>
        <taxon>Eukaryota</taxon>
        <taxon>Fungi</taxon>
        <taxon>Dikarya</taxon>
        <taxon>Basidiomycota</taxon>
        <taxon>Pucciniomycotina</taxon>
        <taxon>Pucciniomycetes</taxon>
        <taxon>Pucciniales</taxon>
        <taxon>Pucciniaceae</taxon>
        <taxon>Puccinia</taxon>
    </lineage>
</organism>
<dbReference type="Proteomes" id="UP000235392">
    <property type="component" value="Unassembled WGS sequence"/>
</dbReference>
<evidence type="ECO:0000313" key="2">
    <source>
        <dbReference type="EMBL" id="PLW58393.1"/>
    </source>
</evidence>
<protein>
    <submittedName>
        <fullName evidence="2">Uncharacterized protein</fullName>
    </submittedName>
</protein>
<dbReference type="EMBL" id="PGCJ01000003">
    <property type="protein sequence ID" value="PLW58393.1"/>
    <property type="molecule type" value="Genomic_DNA"/>
</dbReference>
<dbReference type="OrthoDB" id="2506088at2759"/>
<sequence>MFWSSLNDLEDCDDEPLASGCERTLGEELNDYDPIINGSDDELPGANKFPPDQWQDFLDAELEALQGKVADPFPCDQPKDAANLTQLKNIRAGERARWYPFKNQMELIGSLIMGHTRLMISCSLYTKIRAILVICNVYLPSWGTIQAARARIRKLLDTCIKYLFSPFNTPTYALSAKTIIGQDLANPLISSHLDYFPELCNRGQVYKFSQSQKWLKLLLPAHRPQMCEMNKKHFFIFEPVQLRYKAVVIPVFLFMYNSQLTSRVIEINCSNMFEDGNGVKIIIPKHINFDDPILTSVDVTSFHRDYSEISLADGRRLIDACNHRVIQTNGCAEDDQVLCVPNPWRLKANGKVIRHVPITLYANDTSRNEFNCHFLLTSNVASVLELSEQIVDEINDMALEGFTAYDSHIAEPALVHSVVLCFLADSPMHAEVTNTPNPGQSNHPCRMCTLRFGPAALFSTEKFESYNEVSRQASIHSNRQSPGKDLAVTFDNYSSLKFLLSGGVMFDPHTGSTTPSSSEVQHAFVNNPILQRAMGYNCTVTEEVVCYPLDVNIKLPKEDIVPAPNRLSFPGQNASVAQVAQIKLSKHDLLRKGVFLAFKHESCNLVGQIVSIWVKKLPAKKDYYLKLQGYELGGVDQHYQMRSLVRTANYTLVHTKHVIGTINVQHNCHKYNCPVKFSRQARVEREETSTHLPQVKHAEDDNFLINSASLSNSEIHRLVAALPDPVTTPADWRDSVIGGYGIWAKIPAEISDIESEEETVG</sequence>
<evidence type="ECO:0000313" key="4">
    <source>
        <dbReference type="Proteomes" id="UP000235392"/>
    </source>
</evidence>
<reference evidence="3 4" key="1">
    <citation type="submission" date="2017-11" db="EMBL/GenBank/DDBJ databases">
        <title>De novo assembly and phasing of dikaryotic genomes from two isolates of Puccinia coronata f. sp. avenae, the causal agent of oat crown rust.</title>
        <authorList>
            <person name="Miller M.E."/>
            <person name="Zhang Y."/>
            <person name="Omidvar V."/>
            <person name="Sperschneider J."/>
            <person name="Schwessinger B."/>
            <person name="Raley C."/>
            <person name="Palmer J.M."/>
            <person name="Garnica D."/>
            <person name="Upadhyaya N."/>
            <person name="Rathjen J."/>
            <person name="Taylor J.M."/>
            <person name="Park R.F."/>
            <person name="Dodds P.N."/>
            <person name="Hirsch C.D."/>
            <person name="Kianian S.F."/>
            <person name="Figueroa M."/>
        </authorList>
    </citation>
    <scope>NUCLEOTIDE SEQUENCE [LARGE SCALE GENOMIC DNA]</scope>
    <source>
        <strain evidence="2">12NC29</strain>
        <strain evidence="1">12SD80</strain>
    </source>
</reference>
<gene>
    <name evidence="2" type="ORF">PCANC_00503</name>
    <name evidence="1" type="ORF">PCASD_11400</name>
</gene>